<organism evidence="1 2">
    <name type="scientific">Capsella rubella</name>
    <dbReference type="NCBI Taxonomy" id="81985"/>
    <lineage>
        <taxon>Eukaryota</taxon>
        <taxon>Viridiplantae</taxon>
        <taxon>Streptophyta</taxon>
        <taxon>Embryophyta</taxon>
        <taxon>Tracheophyta</taxon>
        <taxon>Spermatophyta</taxon>
        <taxon>Magnoliopsida</taxon>
        <taxon>eudicotyledons</taxon>
        <taxon>Gunneridae</taxon>
        <taxon>Pentapetalae</taxon>
        <taxon>rosids</taxon>
        <taxon>malvids</taxon>
        <taxon>Brassicales</taxon>
        <taxon>Brassicaceae</taxon>
        <taxon>Camelineae</taxon>
        <taxon>Capsella</taxon>
    </lineage>
</organism>
<proteinExistence type="predicted"/>
<protein>
    <submittedName>
        <fullName evidence="1">Uncharacterized protein</fullName>
    </submittedName>
</protein>
<name>R0FRW0_9BRAS</name>
<evidence type="ECO:0000313" key="1">
    <source>
        <dbReference type="EMBL" id="EOA24981.1"/>
    </source>
</evidence>
<reference evidence="2" key="1">
    <citation type="journal article" date="2013" name="Nat. Genet.">
        <title>The Capsella rubella genome and the genomic consequences of rapid mating system evolution.</title>
        <authorList>
            <person name="Slotte T."/>
            <person name="Hazzouri K.M."/>
            <person name="Agren J.A."/>
            <person name="Koenig D."/>
            <person name="Maumus F."/>
            <person name="Guo Y.L."/>
            <person name="Steige K."/>
            <person name="Platts A.E."/>
            <person name="Escobar J.S."/>
            <person name="Newman L.K."/>
            <person name="Wang W."/>
            <person name="Mandakova T."/>
            <person name="Vello E."/>
            <person name="Smith L.M."/>
            <person name="Henz S.R."/>
            <person name="Steffen J."/>
            <person name="Takuno S."/>
            <person name="Brandvain Y."/>
            <person name="Coop G."/>
            <person name="Andolfatto P."/>
            <person name="Hu T.T."/>
            <person name="Blanchette M."/>
            <person name="Clark R.M."/>
            <person name="Quesneville H."/>
            <person name="Nordborg M."/>
            <person name="Gaut B.S."/>
            <person name="Lysak M.A."/>
            <person name="Jenkins J."/>
            <person name="Grimwood J."/>
            <person name="Chapman J."/>
            <person name="Prochnik S."/>
            <person name="Shu S."/>
            <person name="Rokhsar D."/>
            <person name="Schmutz J."/>
            <person name="Weigel D."/>
            <person name="Wright S.I."/>
        </authorList>
    </citation>
    <scope>NUCLEOTIDE SEQUENCE [LARGE SCALE GENOMIC DNA]</scope>
    <source>
        <strain evidence="2">cv. Monte Gargano</strain>
    </source>
</reference>
<sequence>MKFEIFTNTSVIFVLKLKGSSWATARGSEASELSKIYKKGALVSVLERLKRVFVFAMNVPWNTLCFEDQCRFDRVLFYYFKLQSNFGIDLVFKCSLSHAFNISRHITGFT</sequence>
<dbReference type="Proteomes" id="UP000029121">
    <property type="component" value="Unassembled WGS sequence"/>
</dbReference>
<keyword evidence="2" id="KW-1185">Reference proteome</keyword>
<dbReference type="AlphaFoldDB" id="R0FRW0"/>
<accession>R0FRW0</accession>
<dbReference type="EMBL" id="KB870809">
    <property type="protein sequence ID" value="EOA24981.1"/>
    <property type="molecule type" value="Genomic_DNA"/>
</dbReference>
<evidence type="ECO:0000313" key="2">
    <source>
        <dbReference type="Proteomes" id="UP000029121"/>
    </source>
</evidence>
<gene>
    <name evidence="1" type="ORF">CARUB_v10018278mg</name>
</gene>